<protein>
    <submittedName>
        <fullName evidence="2">Uncharacterized protein</fullName>
    </submittedName>
</protein>
<dbReference type="EMBL" id="RCMV01000072">
    <property type="protein sequence ID" value="KAG3225889.1"/>
    <property type="molecule type" value="Genomic_DNA"/>
</dbReference>
<proteinExistence type="predicted"/>
<evidence type="ECO:0000256" key="1">
    <source>
        <dbReference type="SAM" id="MobiDB-lite"/>
    </source>
</evidence>
<feature type="compositionally biased region" description="Basic residues" evidence="1">
    <location>
        <begin position="257"/>
        <end position="274"/>
    </location>
</feature>
<dbReference type="VEuPathDB" id="FungiDB:PC110_g13225"/>
<dbReference type="AlphaFoldDB" id="A0A8T1IME8"/>
<sequence length="274" mass="31045">MPGPLGKPVLRARDLSFRSMWKELKANGWTSKMPHHAALMIGTATSAQARTPTEQKVLTSFWDLMLCLSYTHKISANVSTRAAEPDMCNEREHAPDIPALYLLSELNCTAPDEDATQYVLEVDDDTYAPDATELEITYEIRFGEQFLENIGVEQAVLAGNLQDKVLHEISANGWGDIEQPSTFDYMQSLYDPVDNNTSYPGLRQRYLGASPDALRCGESPIALFFHFMLVPLWQHIAVCSNEYRKEMVSQRVEEAHKRYKKRGGPTPRYRRSPT</sequence>
<gene>
    <name evidence="2" type="ORF">PC129_g3534</name>
</gene>
<dbReference type="PANTHER" id="PTHR37069:SF2">
    <property type="entry name" value="PIGGYBAC TRANSPOSABLE ELEMENT-DERIVED PROTEIN DOMAIN-CONTAINING PROTEIN"/>
    <property type="match status" value="1"/>
</dbReference>
<evidence type="ECO:0000313" key="2">
    <source>
        <dbReference type="EMBL" id="KAG3225889.1"/>
    </source>
</evidence>
<feature type="region of interest" description="Disordered" evidence="1">
    <location>
        <begin position="255"/>
        <end position="274"/>
    </location>
</feature>
<dbReference type="PANTHER" id="PTHR37069">
    <property type="entry name" value="DDE_TNP_1_7 DOMAIN-CONTAINING PROTEIN"/>
    <property type="match status" value="1"/>
</dbReference>
<comment type="caution">
    <text evidence="2">The sequence shown here is derived from an EMBL/GenBank/DDBJ whole genome shotgun (WGS) entry which is preliminary data.</text>
</comment>
<name>A0A8T1IME8_9STRA</name>
<dbReference type="Proteomes" id="UP000760860">
    <property type="component" value="Unassembled WGS sequence"/>
</dbReference>
<organism evidence="2 3">
    <name type="scientific">Phytophthora cactorum</name>
    <dbReference type="NCBI Taxonomy" id="29920"/>
    <lineage>
        <taxon>Eukaryota</taxon>
        <taxon>Sar</taxon>
        <taxon>Stramenopiles</taxon>
        <taxon>Oomycota</taxon>
        <taxon>Peronosporomycetes</taxon>
        <taxon>Peronosporales</taxon>
        <taxon>Peronosporaceae</taxon>
        <taxon>Phytophthora</taxon>
    </lineage>
</organism>
<reference evidence="2" key="1">
    <citation type="submission" date="2018-05" db="EMBL/GenBank/DDBJ databases">
        <title>Effector identification in a new, highly contiguous assembly of the strawberry crown rot pathogen Phytophthora cactorum.</title>
        <authorList>
            <person name="Armitage A.D."/>
            <person name="Nellist C.F."/>
            <person name="Bates H."/>
            <person name="Vickerstaff R.J."/>
            <person name="Harrison R.J."/>
        </authorList>
    </citation>
    <scope>NUCLEOTIDE SEQUENCE</scope>
    <source>
        <strain evidence="2">P421</strain>
    </source>
</reference>
<evidence type="ECO:0000313" key="3">
    <source>
        <dbReference type="Proteomes" id="UP000760860"/>
    </source>
</evidence>
<accession>A0A8T1IME8</accession>